<protein>
    <recommendedName>
        <fullName evidence="7">Mucoidy inhibitor MuiA family protein</fullName>
    </recommendedName>
</protein>
<gene>
    <name evidence="5" type="ORF">NBRC110019_09520</name>
</gene>
<evidence type="ECO:0000256" key="1">
    <source>
        <dbReference type="SAM" id="SignalP"/>
    </source>
</evidence>
<feature type="signal peptide" evidence="1">
    <location>
        <begin position="1"/>
        <end position="15"/>
    </location>
</feature>
<dbReference type="InterPro" id="IPR025554">
    <property type="entry name" value="DUF4140"/>
</dbReference>
<evidence type="ECO:0000259" key="4">
    <source>
        <dbReference type="Pfam" id="PF13600"/>
    </source>
</evidence>
<dbReference type="RefSeq" id="WP_281752942.1">
    <property type="nucleotide sequence ID" value="NZ_BRVP01000005.1"/>
</dbReference>
<dbReference type="Pfam" id="PF07715">
    <property type="entry name" value="Plug"/>
    <property type="match status" value="1"/>
</dbReference>
<comment type="caution">
    <text evidence="5">The sequence shown here is derived from an EMBL/GenBank/DDBJ whole genome shotgun (WGS) entry which is preliminary data.</text>
</comment>
<evidence type="ECO:0008006" key="7">
    <source>
        <dbReference type="Google" id="ProtNLM"/>
    </source>
</evidence>
<dbReference type="InterPro" id="IPR008969">
    <property type="entry name" value="CarboxyPept-like_regulatory"/>
</dbReference>
<dbReference type="Gene3D" id="2.60.40.1120">
    <property type="entry name" value="Carboxypeptidase-like, regulatory domain"/>
    <property type="match status" value="1"/>
</dbReference>
<dbReference type="PANTHER" id="PTHR31005">
    <property type="entry name" value="DUF4139 DOMAIN-CONTAINING PROTEIN"/>
    <property type="match status" value="1"/>
</dbReference>
<dbReference type="AlphaFoldDB" id="A0A9W6B721"/>
<dbReference type="InterPro" id="IPR037066">
    <property type="entry name" value="Plug_dom_sf"/>
</dbReference>
<dbReference type="SUPFAM" id="SSF56935">
    <property type="entry name" value="Porins"/>
    <property type="match status" value="1"/>
</dbReference>
<feature type="domain" description="DUF4140" evidence="4">
    <location>
        <begin position="29"/>
        <end position="127"/>
    </location>
</feature>
<dbReference type="Pfam" id="PF13600">
    <property type="entry name" value="DUF4140"/>
    <property type="match status" value="1"/>
</dbReference>
<dbReference type="PANTHER" id="PTHR31005:SF8">
    <property type="entry name" value="DUF4139 DOMAIN-CONTAINING PROTEIN"/>
    <property type="match status" value="1"/>
</dbReference>
<dbReference type="Proteomes" id="UP001143545">
    <property type="component" value="Unassembled WGS sequence"/>
</dbReference>
<reference evidence="5" key="1">
    <citation type="submission" date="2022-07" db="EMBL/GenBank/DDBJ databases">
        <title>Taxonomy of Novel Oxalotrophic and Methylotrophic Bacteria.</title>
        <authorList>
            <person name="Sahin N."/>
            <person name="Tani A."/>
        </authorList>
    </citation>
    <scope>NUCLEOTIDE SEQUENCE</scope>
    <source>
        <strain evidence="5">AM327</strain>
    </source>
</reference>
<feature type="chain" id="PRO_5040727112" description="Mucoidy inhibitor MuiA family protein" evidence="1">
    <location>
        <begin position="16"/>
        <end position="697"/>
    </location>
</feature>
<accession>A0A9W6B721</accession>
<dbReference type="InterPro" id="IPR011935">
    <property type="entry name" value="CHP02231"/>
</dbReference>
<dbReference type="InterPro" id="IPR037291">
    <property type="entry name" value="DUF4139"/>
</dbReference>
<name>A0A9W6B721_9FLAO</name>
<dbReference type="Pfam" id="PF13598">
    <property type="entry name" value="DUF4139"/>
    <property type="match status" value="1"/>
</dbReference>
<proteinExistence type="predicted"/>
<evidence type="ECO:0000259" key="3">
    <source>
        <dbReference type="Pfam" id="PF13598"/>
    </source>
</evidence>
<dbReference type="EMBL" id="BRVP01000005">
    <property type="protein sequence ID" value="GLB51913.1"/>
    <property type="molecule type" value="Genomic_DNA"/>
</dbReference>
<dbReference type="InterPro" id="IPR012910">
    <property type="entry name" value="Plug_dom"/>
</dbReference>
<evidence type="ECO:0000313" key="5">
    <source>
        <dbReference type="EMBL" id="GLB51913.1"/>
    </source>
</evidence>
<organism evidence="5 6">
    <name type="scientific">Neptunitalea chrysea</name>
    <dbReference type="NCBI Taxonomy" id="1647581"/>
    <lineage>
        <taxon>Bacteria</taxon>
        <taxon>Pseudomonadati</taxon>
        <taxon>Bacteroidota</taxon>
        <taxon>Flavobacteriia</taxon>
        <taxon>Flavobacteriales</taxon>
        <taxon>Flavobacteriaceae</taxon>
        <taxon>Neptunitalea</taxon>
    </lineage>
</organism>
<dbReference type="SUPFAM" id="SSF49464">
    <property type="entry name" value="Carboxypeptidase regulatory domain-like"/>
    <property type="match status" value="1"/>
</dbReference>
<dbReference type="Gene3D" id="2.170.130.10">
    <property type="entry name" value="TonB-dependent receptor, plug domain"/>
    <property type="match status" value="1"/>
</dbReference>
<feature type="domain" description="TonB-dependent receptor plug" evidence="2">
    <location>
        <begin position="387"/>
        <end position="482"/>
    </location>
</feature>
<dbReference type="NCBIfam" id="TIGR02231">
    <property type="entry name" value="mucoidy inhibitor MuiA family protein"/>
    <property type="match status" value="2"/>
</dbReference>
<sequence length="697" mass="78077">MKKLLLIFIPFWVFANNPIKETPSTITNATVYLSGAHIERTAKCYLPTGETVFRFTNLSPFIDENSIQISGLSKAAISAMNFNTTYIFAKTGTERTKQLQQFMKANQKEIALIDNMVKGLNEEETLLLNNRKVLSEENASLDKLKQFATYFRERTHQIADEKYHHSLAKDSIAELLETYQNELNVLGSKNKEQKGVLTVTLNTNKPIQLDLHINYNVTNAGWFPVYDIKTASTDSNLDIFFKAHVYQDTGENWDDVAVTLSTADPTVNTENPKLTPHYLNFSYNTNYSVNSSGKNTSYKYNPFVKEIIGIVTDSKGKSLQGATVTIEETSNSTTTDVNGKYKIKVGNGRNLNISYVGFIPEKIPVYNSLINLTLQPDIYTLDDMVLIDKKNKSSVNDALSGYVGGINVVTTNGAPRSSDNIRIRGLVSTNENQPPVYIIDGTPQTSDYFNSLDPNSIKSMQVLKNSSKTSTSLYGSKAANGVIVITTKEVFEKQNITSVEYKIKKHQNISSVMDVTVVDIDQMSVKATYEYVTAPVLNENVFLTATLENWKDLKLLPGECNVYFSGLYVGKTFINPLQTRKDMVVSLGVAPAITVKRTLDNNYKSTPFIGNTRIVDRAYTISLQNTGNKKITVKLLDRIPISQNKEIKVSESNYDADTYDEEKGILEWRIPINAGEHLEKHVSYQIKHPRGSNINLN</sequence>
<keyword evidence="6" id="KW-1185">Reference proteome</keyword>
<keyword evidence="1" id="KW-0732">Signal</keyword>
<evidence type="ECO:0000259" key="2">
    <source>
        <dbReference type="Pfam" id="PF07715"/>
    </source>
</evidence>
<dbReference type="Pfam" id="PF13715">
    <property type="entry name" value="CarbopepD_reg_2"/>
    <property type="match status" value="1"/>
</dbReference>
<feature type="domain" description="DUF4139" evidence="3">
    <location>
        <begin position="211"/>
        <end position="690"/>
    </location>
</feature>
<evidence type="ECO:0000313" key="6">
    <source>
        <dbReference type="Proteomes" id="UP001143545"/>
    </source>
</evidence>